<dbReference type="FunFam" id="1.10.3720.10:FF:000002">
    <property type="entry name" value="D-methionine ABC transporter permease MetI"/>
    <property type="match status" value="1"/>
</dbReference>
<dbReference type="EMBL" id="FP565809">
    <property type="protein sequence ID" value="CBH20220.1"/>
    <property type="molecule type" value="Genomic_DNA"/>
</dbReference>
<evidence type="ECO:0000256" key="5">
    <source>
        <dbReference type="ARBA" id="ARBA00022692"/>
    </source>
</evidence>
<evidence type="ECO:0000313" key="10">
    <source>
        <dbReference type="EMBL" id="CBH20220.1"/>
    </source>
</evidence>
<feature type="transmembrane region" description="Helical" evidence="8">
    <location>
        <begin position="94"/>
        <end position="111"/>
    </location>
</feature>
<dbReference type="GO" id="GO:0005886">
    <property type="term" value="C:plasma membrane"/>
    <property type="evidence" value="ECO:0007669"/>
    <property type="project" value="UniProtKB-SubCell"/>
</dbReference>
<keyword evidence="11" id="KW-1185">Reference proteome</keyword>
<dbReference type="InterPro" id="IPR000515">
    <property type="entry name" value="MetI-like"/>
</dbReference>
<dbReference type="SUPFAM" id="SSF161098">
    <property type="entry name" value="MetI-like"/>
    <property type="match status" value="1"/>
</dbReference>
<dbReference type="Proteomes" id="UP000007041">
    <property type="component" value="Chromosome"/>
</dbReference>
<dbReference type="KEGG" id="cst:CLOST_0090"/>
<gene>
    <name evidence="10" type="primary">metI</name>
    <name evidence="10" type="ordered locus">CLOST_0090</name>
</gene>
<feature type="domain" description="ABC transmembrane type-1" evidence="9">
    <location>
        <begin position="16"/>
        <end position="214"/>
    </location>
</feature>
<sequence length="218" mass="23695">MDNNLTILNSIIWPELLKTFYMVFFSTFFSTIFGFMIAIVLSITRKDGLNPNETIYKVLNTLINVIRSFPFIILMVAIIPLTRALVGTSIGPKAAIVPLTVVVSPFIARLIESSLNEVDKGLIEAAKSFGASNLQIVFKVMIKESIPLIISSITLAIISIIGFSSMAGALGAGGLGAVALTYGYQSFNTTIMYGTVVVIIFIVQIVQATGNFLYRKLK</sequence>
<evidence type="ECO:0000256" key="1">
    <source>
        <dbReference type="ARBA" id="ARBA00004651"/>
    </source>
</evidence>
<evidence type="ECO:0000256" key="3">
    <source>
        <dbReference type="ARBA" id="ARBA00022448"/>
    </source>
</evidence>
<evidence type="ECO:0000256" key="4">
    <source>
        <dbReference type="ARBA" id="ARBA00022475"/>
    </source>
</evidence>
<dbReference type="STRING" id="1511.CLOST_0090"/>
<name>E3PR24_ACESD</name>
<dbReference type="Pfam" id="PF00528">
    <property type="entry name" value="BPD_transp_1"/>
    <property type="match status" value="1"/>
</dbReference>
<reference evidence="11" key="1">
    <citation type="journal article" date="2010" name="BMC Genomics">
        <title>Clostridium sticklandii, a specialist in amino acid degradation:revisiting its metabolism through its genome sequence.</title>
        <authorList>
            <person name="Fonknechten N."/>
            <person name="Chaussonnerie S."/>
            <person name="Tricot S."/>
            <person name="Lajus A."/>
            <person name="Andreesen J.R."/>
            <person name="Perchat N."/>
            <person name="Pelletier E."/>
            <person name="Gouyvenoux M."/>
            <person name="Barbe V."/>
            <person name="Salanoubat M."/>
            <person name="Le Paslier D."/>
            <person name="Weissenbach J."/>
            <person name="Cohen G.N."/>
            <person name="Kreimeyer A."/>
        </authorList>
    </citation>
    <scope>NUCLEOTIDE SEQUENCE [LARGE SCALE GENOMIC DNA]</scope>
    <source>
        <strain evidence="11">ATCC 12662 / DSM 519 / JCM 1433 / CCUG 9281 / NCIMB 10654 / HF</strain>
    </source>
</reference>
<feature type="transmembrane region" description="Helical" evidence="8">
    <location>
        <begin position="62"/>
        <end position="82"/>
    </location>
</feature>
<dbReference type="CDD" id="cd06261">
    <property type="entry name" value="TM_PBP2"/>
    <property type="match status" value="1"/>
</dbReference>
<dbReference type="PANTHER" id="PTHR30450">
    <property type="entry name" value="ABC TRANSPORTER PERMEASE"/>
    <property type="match status" value="1"/>
</dbReference>
<keyword evidence="6 8" id="KW-1133">Transmembrane helix</keyword>
<comment type="similarity">
    <text evidence="2">Belongs to the binding-protein-dependent transport system permease family. CysTW subfamily.</text>
</comment>
<evidence type="ECO:0000259" key="9">
    <source>
        <dbReference type="PROSITE" id="PS50928"/>
    </source>
</evidence>
<accession>E3PR24</accession>
<dbReference type="eggNOG" id="COG2011">
    <property type="taxonomic scope" value="Bacteria"/>
</dbReference>
<feature type="transmembrane region" description="Helical" evidence="8">
    <location>
        <begin position="191"/>
        <end position="214"/>
    </location>
</feature>
<keyword evidence="7 8" id="KW-0472">Membrane</keyword>
<protein>
    <submittedName>
        <fullName evidence="10">DL-methionine transporter subunit membrane component protein of ABC superfamily</fullName>
    </submittedName>
</protein>
<keyword evidence="4" id="KW-1003">Cell membrane</keyword>
<evidence type="ECO:0000313" key="11">
    <source>
        <dbReference type="Proteomes" id="UP000007041"/>
    </source>
</evidence>
<keyword evidence="3 8" id="KW-0813">Transport</keyword>
<evidence type="ECO:0000256" key="2">
    <source>
        <dbReference type="ARBA" id="ARBA00007069"/>
    </source>
</evidence>
<evidence type="ECO:0000256" key="8">
    <source>
        <dbReference type="RuleBase" id="RU363032"/>
    </source>
</evidence>
<feature type="transmembrane region" description="Helical" evidence="8">
    <location>
        <begin position="20"/>
        <end position="41"/>
    </location>
</feature>
<dbReference type="GO" id="GO:0048473">
    <property type="term" value="P:D-methionine transmembrane transport"/>
    <property type="evidence" value="ECO:0007669"/>
    <property type="project" value="TreeGrafter"/>
</dbReference>
<dbReference type="PROSITE" id="PS50928">
    <property type="entry name" value="ABC_TM1"/>
    <property type="match status" value="1"/>
</dbReference>
<evidence type="ECO:0000256" key="6">
    <source>
        <dbReference type="ARBA" id="ARBA00022989"/>
    </source>
</evidence>
<proteinExistence type="inferred from homology"/>
<comment type="subcellular location">
    <subcellularLocation>
        <location evidence="1 8">Cell membrane</location>
        <topology evidence="1 8">Multi-pass membrane protein</topology>
    </subcellularLocation>
</comment>
<evidence type="ECO:0000256" key="7">
    <source>
        <dbReference type="ARBA" id="ARBA00023136"/>
    </source>
</evidence>
<dbReference type="InterPro" id="IPR035906">
    <property type="entry name" value="MetI-like_sf"/>
</dbReference>
<organism evidence="10 11">
    <name type="scientific">Acetoanaerobium sticklandii (strain ATCC 12662 / DSM 519 / JCM 1433 / CCUG 9281 / NCIMB 10654 / HF)</name>
    <name type="common">Clostridium sticklandii</name>
    <dbReference type="NCBI Taxonomy" id="499177"/>
    <lineage>
        <taxon>Bacteria</taxon>
        <taxon>Bacillati</taxon>
        <taxon>Bacillota</taxon>
        <taxon>Clostridia</taxon>
        <taxon>Peptostreptococcales</taxon>
        <taxon>Filifactoraceae</taxon>
        <taxon>Acetoanaerobium</taxon>
    </lineage>
</organism>
<dbReference type="Gene3D" id="1.10.3720.10">
    <property type="entry name" value="MetI-like"/>
    <property type="match status" value="1"/>
</dbReference>
<dbReference type="InterPro" id="IPR051322">
    <property type="entry name" value="AA_ABC_Transporter_Permease"/>
</dbReference>
<dbReference type="HOGENOM" id="CLU_077375_0_1_9"/>
<dbReference type="PANTHER" id="PTHR30450:SF1">
    <property type="entry name" value="D-METHIONINE TRANSPORT SYSTEM PERMEASE PROTEIN METI-RELATED"/>
    <property type="match status" value="1"/>
</dbReference>
<keyword evidence="5 8" id="KW-0812">Transmembrane</keyword>
<feature type="transmembrane region" description="Helical" evidence="8">
    <location>
        <begin position="148"/>
        <end position="171"/>
    </location>
</feature>
<dbReference type="AlphaFoldDB" id="E3PR24"/>